<dbReference type="CDD" id="cd00090">
    <property type="entry name" value="HTH_ARSR"/>
    <property type="match status" value="1"/>
</dbReference>
<keyword evidence="3" id="KW-1185">Reference proteome</keyword>
<accession>A0A830F180</accession>
<sequence>MNEITGFQRDILYVVAGLGDPKGMRVQDELEEYYGSSVLPARVYQNLDDLHEAGLIEKGERDSRTNYYRLTDAGRERIERRRAWEQGYVDDAVTPADD</sequence>
<dbReference type="Proteomes" id="UP000628840">
    <property type="component" value="Unassembled WGS sequence"/>
</dbReference>
<dbReference type="AlphaFoldDB" id="A0A830F180"/>
<dbReference type="SUPFAM" id="SSF46785">
    <property type="entry name" value="Winged helix' DNA-binding domain"/>
    <property type="match status" value="1"/>
</dbReference>
<dbReference type="Gene3D" id="1.10.10.10">
    <property type="entry name" value="Winged helix-like DNA-binding domain superfamily/Winged helix DNA-binding domain"/>
    <property type="match status" value="1"/>
</dbReference>
<dbReference type="InterPro" id="IPR011991">
    <property type="entry name" value="ArsR-like_HTH"/>
</dbReference>
<comment type="caution">
    <text evidence="2">The sequence shown here is derived from an EMBL/GenBank/DDBJ whole genome shotgun (WGS) entry which is preliminary data.</text>
</comment>
<feature type="domain" description="Transcription regulator PadR N-terminal" evidence="1">
    <location>
        <begin position="11"/>
        <end position="79"/>
    </location>
</feature>
<proteinExistence type="predicted"/>
<gene>
    <name evidence="2" type="ORF">GCM10009037_12700</name>
</gene>
<evidence type="ECO:0000313" key="2">
    <source>
        <dbReference type="EMBL" id="GGL30463.1"/>
    </source>
</evidence>
<reference evidence="2 3" key="1">
    <citation type="journal article" date="2019" name="Int. J. Syst. Evol. Microbiol.">
        <title>The Global Catalogue of Microorganisms (GCM) 10K type strain sequencing project: providing services to taxonomists for standard genome sequencing and annotation.</title>
        <authorList>
            <consortium name="The Broad Institute Genomics Platform"/>
            <consortium name="The Broad Institute Genome Sequencing Center for Infectious Disease"/>
            <person name="Wu L."/>
            <person name="Ma J."/>
        </authorList>
    </citation>
    <scope>NUCLEOTIDE SEQUENCE [LARGE SCALE GENOMIC DNA]</scope>
    <source>
        <strain evidence="2 3">JCM 19585</strain>
    </source>
</reference>
<name>A0A830F180_9EURY</name>
<dbReference type="RefSeq" id="WP_188880584.1">
    <property type="nucleotide sequence ID" value="NZ_BMPF01000002.1"/>
</dbReference>
<dbReference type="InterPro" id="IPR005149">
    <property type="entry name" value="Tscrpt_reg_PadR_N"/>
</dbReference>
<evidence type="ECO:0000313" key="3">
    <source>
        <dbReference type="Proteomes" id="UP000628840"/>
    </source>
</evidence>
<protein>
    <submittedName>
        <fullName evidence="2">PadR family transcriptional regulator</fullName>
    </submittedName>
</protein>
<dbReference type="Pfam" id="PF03551">
    <property type="entry name" value="PadR"/>
    <property type="match status" value="1"/>
</dbReference>
<dbReference type="InterPro" id="IPR036388">
    <property type="entry name" value="WH-like_DNA-bd_sf"/>
</dbReference>
<organism evidence="2 3">
    <name type="scientific">Halarchaeum grantii</name>
    <dbReference type="NCBI Taxonomy" id="1193105"/>
    <lineage>
        <taxon>Archaea</taxon>
        <taxon>Methanobacteriati</taxon>
        <taxon>Methanobacteriota</taxon>
        <taxon>Stenosarchaea group</taxon>
        <taxon>Halobacteria</taxon>
        <taxon>Halobacteriales</taxon>
        <taxon>Halobacteriaceae</taxon>
    </lineage>
</organism>
<evidence type="ECO:0000259" key="1">
    <source>
        <dbReference type="Pfam" id="PF03551"/>
    </source>
</evidence>
<dbReference type="InterPro" id="IPR036390">
    <property type="entry name" value="WH_DNA-bd_sf"/>
</dbReference>
<dbReference type="EMBL" id="BMPF01000002">
    <property type="protein sequence ID" value="GGL30463.1"/>
    <property type="molecule type" value="Genomic_DNA"/>
</dbReference>
<dbReference type="OrthoDB" id="190025at2157"/>